<feature type="non-terminal residue" evidence="1">
    <location>
        <position position="1"/>
    </location>
</feature>
<reference evidence="1" key="1">
    <citation type="submission" date="2013-07" db="EMBL/GenBank/DDBJ databases">
        <title>The genome of an arbuscular mycorrhizal fungus provides insights into the evolution of the oldest plant symbiosis.</title>
        <authorList>
            <consortium name="DOE Joint Genome Institute"/>
            <person name="Tisserant E."/>
            <person name="Malbreil M."/>
            <person name="Kuo A."/>
            <person name="Kohler A."/>
            <person name="Symeonidi A."/>
            <person name="Balestrini R."/>
            <person name="Charron P."/>
            <person name="Duensing N."/>
            <person name="Frei-dit-Frey N."/>
            <person name="Gianinazzi-Pearson V."/>
            <person name="Gilbert B."/>
            <person name="Handa Y."/>
            <person name="Hijri M."/>
            <person name="Kaul R."/>
            <person name="Kawaguchi M."/>
            <person name="Krajinski F."/>
            <person name="Lammers P."/>
            <person name="Lapierre D."/>
            <person name="Masclaux F.G."/>
            <person name="Murat C."/>
            <person name="Morin E."/>
            <person name="Ndikumana S."/>
            <person name="Pagni M."/>
            <person name="Petitpierre D."/>
            <person name="Requena N."/>
            <person name="Rosikiewicz P."/>
            <person name="Riley R."/>
            <person name="Saito K."/>
            <person name="San Clemente H."/>
            <person name="Shapiro H."/>
            <person name="van Tuinen D."/>
            <person name="Becard G."/>
            <person name="Bonfante P."/>
            <person name="Paszkowski U."/>
            <person name="Shachar-Hill Y."/>
            <person name="Young J.P."/>
            <person name="Sanders I.R."/>
            <person name="Henrissat B."/>
            <person name="Rensing S.A."/>
            <person name="Grigoriev I.V."/>
            <person name="Corradi N."/>
            <person name="Roux C."/>
            <person name="Martin F."/>
        </authorList>
    </citation>
    <scope>NUCLEOTIDE SEQUENCE</scope>
    <source>
        <strain evidence="1">DAOM 197198</strain>
    </source>
</reference>
<organism evidence="1">
    <name type="scientific">Rhizophagus irregularis (strain DAOM 181602 / DAOM 197198 / MUCL 43194)</name>
    <name type="common">Arbuscular mycorrhizal fungus</name>
    <name type="synonym">Glomus intraradices</name>
    <dbReference type="NCBI Taxonomy" id="747089"/>
    <lineage>
        <taxon>Eukaryota</taxon>
        <taxon>Fungi</taxon>
        <taxon>Fungi incertae sedis</taxon>
        <taxon>Mucoromycota</taxon>
        <taxon>Glomeromycotina</taxon>
        <taxon>Glomeromycetes</taxon>
        <taxon>Glomerales</taxon>
        <taxon>Glomeraceae</taxon>
        <taxon>Rhizophagus</taxon>
    </lineage>
</organism>
<evidence type="ECO:0000313" key="1">
    <source>
        <dbReference type="EMBL" id="ESA03833.1"/>
    </source>
</evidence>
<dbReference type="AlphaFoldDB" id="U9TBY5"/>
<protein>
    <submittedName>
        <fullName evidence="1">Uncharacterized protein</fullName>
    </submittedName>
</protein>
<sequence>YILIIHFIYDLPIKLFCYQYTKERAKQIIEIITKGYRYYYISQKNEIHKDREYMDGFNWEVPVKVSINMDNVQLEHGILHKRLEWFDVTEFVKEYIKTST</sequence>
<accession>U9TBY5</accession>
<proteinExistence type="predicted"/>
<gene>
    <name evidence="1" type="ORF">GLOINDRAFT_85663</name>
</gene>
<dbReference type="VEuPathDB" id="FungiDB:RhiirFUN_026075"/>
<dbReference type="HOGENOM" id="CLU_2312930_0_0_1"/>
<name>U9TBY5_RHIID</name>
<dbReference type="EMBL" id="KI294781">
    <property type="protein sequence ID" value="ESA03833.1"/>
    <property type="molecule type" value="Genomic_DNA"/>
</dbReference>